<organism evidence="1 2">
    <name type="scientific">Scutellospora calospora</name>
    <dbReference type="NCBI Taxonomy" id="85575"/>
    <lineage>
        <taxon>Eukaryota</taxon>
        <taxon>Fungi</taxon>
        <taxon>Fungi incertae sedis</taxon>
        <taxon>Mucoromycota</taxon>
        <taxon>Glomeromycotina</taxon>
        <taxon>Glomeromycetes</taxon>
        <taxon>Diversisporales</taxon>
        <taxon>Gigasporaceae</taxon>
        <taxon>Scutellospora</taxon>
    </lineage>
</organism>
<gene>
    <name evidence="1" type="ORF">SCALOS_LOCUS2210</name>
</gene>
<comment type="caution">
    <text evidence="1">The sequence shown here is derived from an EMBL/GenBank/DDBJ whole genome shotgun (WGS) entry which is preliminary data.</text>
</comment>
<proteinExistence type="predicted"/>
<dbReference type="EMBL" id="CAJVPM010001876">
    <property type="protein sequence ID" value="CAG8475616.1"/>
    <property type="molecule type" value="Genomic_DNA"/>
</dbReference>
<protein>
    <submittedName>
        <fullName evidence="1">2228_t:CDS:1</fullName>
    </submittedName>
</protein>
<sequence>MVIFDVPIFFVVFRETLECTIIMSILYGFINKIIPIETQESLTSSNNQEMTTQLQETQNNGLLQRLHRFQQRQNTSNQELRDQLKRTVLYGTVAGVMVSLVLGLLFAVVFNAITKNLQNATGELLWEALSSLLAVVLITLIAWYMIKAVFWKETLEKQIKDTTITYLKRYFSGNKWFLFFLPFTVILREALESFIFIYGSFEEKPLPIAISGSIGAISGCSGGYLIYKCSHHVPLRAFSIICIIACFFVAAGLFGISIYDLEIVTNSNQILLWNLDCCDPDTSQGWDVLKNISGWSNK</sequence>
<keyword evidence="2" id="KW-1185">Reference proteome</keyword>
<dbReference type="Proteomes" id="UP000789860">
    <property type="component" value="Unassembled WGS sequence"/>
</dbReference>
<feature type="non-terminal residue" evidence="1">
    <location>
        <position position="298"/>
    </location>
</feature>
<accession>A0ACA9KJQ3</accession>
<name>A0ACA9KJQ3_9GLOM</name>
<evidence type="ECO:0000313" key="1">
    <source>
        <dbReference type="EMBL" id="CAG8475616.1"/>
    </source>
</evidence>
<evidence type="ECO:0000313" key="2">
    <source>
        <dbReference type="Proteomes" id="UP000789860"/>
    </source>
</evidence>
<reference evidence="1" key="1">
    <citation type="submission" date="2021-06" db="EMBL/GenBank/DDBJ databases">
        <authorList>
            <person name="Kallberg Y."/>
            <person name="Tangrot J."/>
            <person name="Rosling A."/>
        </authorList>
    </citation>
    <scope>NUCLEOTIDE SEQUENCE</scope>
    <source>
        <strain evidence="1">AU212A</strain>
    </source>
</reference>